<comment type="subcellular location">
    <subcellularLocation>
        <location evidence="2">Cytoplasm</location>
    </subcellularLocation>
    <subcellularLocation>
        <location evidence="1">Endomembrane system</location>
        <topology evidence="1">Peripheral membrane protein</topology>
    </subcellularLocation>
    <subcellularLocation>
        <location evidence="3">Golgi apparatus</location>
    </subcellularLocation>
</comment>
<protein>
    <submittedName>
        <fullName evidence="12">AAEL004756-PA</fullName>
    </submittedName>
</protein>
<dbReference type="GO" id="GO:0006888">
    <property type="term" value="P:endoplasmic reticulum to Golgi vesicle-mediated transport"/>
    <property type="evidence" value="ECO:0007669"/>
    <property type="project" value="TreeGrafter"/>
</dbReference>
<dbReference type="InterPro" id="IPR006955">
    <property type="entry name" value="Uso1_p115_C"/>
</dbReference>
<dbReference type="GO" id="GO:0006886">
    <property type="term" value="P:intracellular protein transport"/>
    <property type="evidence" value="ECO:0007669"/>
    <property type="project" value="InterPro"/>
</dbReference>
<evidence type="ECO:0000259" key="11">
    <source>
        <dbReference type="Pfam" id="PF04871"/>
    </source>
</evidence>
<dbReference type="FunFam" id="1.25.10.10:FF:000394">
    <property type="entry name" value="general vesicular transport factor p115"/>
    <property type="match status" value="1"/>
</dbReference>
<dbReference type="KEGG" id="aag:5565370"/>
<evidence type="ECO:0000313" key="13">
    <source>
        <dbReference type="Proteomes" id="UP000682892"/>
    </source>
</evidence>
<evidence type="ECO:0000256" key="6">
    <source>
        <dbReference type="ARBA" id="ARBA00023034"/>
    </source>
</evidence>
<reference evidence="12" key="2">
    <citation type="journal article" date="2007" name="Science">
        <title>Genome sequence of Aedes aegypti, a major arbovirus vector.</title>
        <authorList>
            <person name="Nene V."/>
            <person name="Wortman J.R."/>
            <person name="Lawson D."/>
            <person name="Haas B."/>
            <person name="Kodira C."/>
            <person name="Tu Z.J."/>
            <person name="Loftus B."/>
            <person name="Xi Z."/>
            <person name="Megy K."/>
            <person name="Grabherr M."/>
            <person name="Ren Q."/>
            <person name="Zdobnov E.M."/>
            <person name="Lobo N.F."/>
            <person name="Campbell K.S."/>
            <person name="Brown S.E."/>
            <person name="Bonaldo M.F."/>
            <person name="Zhu J."/>
            <person name="Sinkins S.P."/>
            <person name="Hogenkamp D.G."/>
            <person name="Amedeo P."/>
            <person name="Arensburger P."/>
            <person name="Atkinson P.W."/>
            <person name="Bidwell S."/>
            <person name="Biedler J."/>
            <person name="Birney E."/>
            <person name="Bruggner R.V."/>
            <person name="Costas J."/>
            <person name="Coy M.R."/>
            <person name="Crabtree J."/>
            <person name="Crawford M."/>
            <person name="Debruyn B."/>
            <person name="Decaprio D."/>
            <person name="Eiglmeier K."/>
            <person name="Eisenstadt E."/>
            <person name="El-Dorry H."/>
            <person name="Gelbart W.M."/>
            <person name="Gomes S.L."/>
            <person name="Hammond M."/>
            <person name="Hannick L.I."/>
            <person name="Hogan J.R."/>
            <person name="Holmes M.H."/>
            <person name="Jaffe D."/>
            <person name="Johnston J.S."/>
            <person name="Kennedy R.C."/>
            <person name="Koo H."/>
            <person name="Kravitz S."/>
            <person name="Kriventseva E.V."/>
            <person name="Kulp D."/>
            <person name="Labutti K."/>
            <person name="Lee E."/>
            <person name="Li S."/>
            <person name="Lovin D.D."/>
            <person name="Mao C."/>
            <person name="Mauceli E."/>
            <person name="Menck C.F."/>
            <person name="Miller J.R."/>
            <person name="Montgomery P."/>
            <person name="Mori A."/>
            <person name="Nascimento A.L."/>
            <person name="Naveira H.F."/>
            <person name="Nusbaum C."/>
            <person name="O'leary S."/>
            <person name="Orvis J."/>
            <person name="Pertea M."/>
            <person name="Quesneville H."/>
            <person name="Reidenbach K.R."/>
            <person name="Rogers Y.H."/>
            <person name="Roth C.W."/>
            <person name="Schneider J.R."/>
            <person name="Schatz M."/>
            <person name="Shumway M."/>
            <person name="Stanke M."/>
            <person name="Stinson E.O."/>
            <person name="Tubio J.M."/>
            <person name="Vanzee J.P."/>
            <person name="Verjovski-Almeida S."/>
            <person name="Werner D."/>
            <person name="White O."/>
            <person name="Wyder S."/>
            <person name="Zeng Q."/>
            <person name="Zhao Q."/>
            <person name="Zhao Y."/>
            <person name="Hill C.A."/>
            <person name="Raikhel A.S."/>
            <person name="Soares M.B."/>
            <person name="Knudson D.L."/>
            <person name="Lee N.H."/>
            <person name="Galagan J."/>
            <person name="Salzberg S.L."/>
            <person name="Paulsen I.T."/>
            <person name="Dimopoulos G."/>
            <person name="Collins F.H."/>
            <person name="Birren B."/>
            <person name="Fraser-Liggett C.M."/>
            <person name="Severson D.W."/>
        </authorList>
    </citation>
    <scope>NUCLEOTIDE SEQUENCE [LARGE SCALE GENOMIC DNA]</scope>
    <source>
        <strain evidence="12">Liverpool</strain>
    </source>
</reference>
<evidence type="ECO:0000256" key="4">
    <source>
        <dbReference type="ARBA" id="ARBA00022490"/>
    </source>
</evidence>
<keyword evidence="8" id="KW-0472">Membrane</keyword>
<dbReference type="OMA" id="GQETFCN"/>
<dbReference type="Proteomes" id="UP000682892">
    <property type="component" value="Unassembled WGS sequence"/>
</dbReference>
<reference evidence="12" key="1">
    <citation type="submission" date="2005-10" db="EMBL/GenBank/DDBJ databases">
        <authorList>
            <person name="Loftus B.J."/>
            <person name="Nene V.M."/>
            <person name="Hannick L.I."/>
            <person name="Bidwell S."/>
            <person name="Haas B."/>
            <person name="Amedeo P."/>
            <person name="Orvis J."/>
            <person name="Wortman J.R."/>
            <person name="White O.R."/>
            <person name="Salzberg S."/>
            <person name="Shumway M."/>
            <person name="Koo H."/>
            <person name="Zhao Y."/>
            <person name="Holmes M."/>
            <person name="Miller J."/>
            <person name="Schatz M."/>
            <person name="Pop M."/>
            <person name="Pai G."/>
            <person name="Utterback T."/>
            <person name="Rogers Y.-H."/>
            <person name="Kravitz S."/>
            <person name="Fraser C.M."/>
        </authorList>
    </citation>
    <scope>NUCLEOTIDE SEQUENCE</scope>
    <source>
        <strain evidence="12">Liverpool</strain>
    </source>
</reference>
<dbReference type="InterPro" id="IPR041209">
    <property type="entry name" value="P115_Arm_rpt"/>
</dbReference>
<dbReference type="OrthoDB" id="198977at2759"/>
<dbReference type="Pfam" id="PF04871">
    <property type="entry name" value="Uso1_p115_C"/>
    <property type="match status" value="1"/>
</dbReference>
<feature type="region of interest" description="Disordered" evidence="9">
    <location>
        <begin position="1"/>
        <end position="21"/>
    </location>
</feature>
<evidence type="ECO:0000256" key="1">
    <source>
        <dbReference type="ARBA" id="ARBA00004184"/>
    </source>
</evidence>
<feature type="compositionally biased region" description="Basic and acidic residues" evidence="9">
    <location>
        <begin position="786"/>
        <end position="805"/>
    </location>
</feature>
<dbReference type="InterPro" id="IPR016024">
    <property type="entry name" value="ARM-type_fold"/>
</dbReference>
<dbReference type="Pfam" id="PF04869">
    <property type="entry name" value="Uso1_p115_head"/>
    <property type="match status" value="1"/>
</dbReference>
<evidence type="ECO:0000256" key="7">
    <source>
        <dbReference type="ARBA" id="ARBA00023054"/>
    </source>
</evidence>
<dbReference type="PANTHER" id="PTHR10013">
    <property type="entry name" value="GENERAL VESICULAR TRANSPORT FACTOR P115"/>
    <property type="match status" value="1"/>
</dbReference>
<organism evidence="12 13">
    <name type="scientific">Aedes aegypti</name>
    <name type="common">Yellowfever mosquito</name>
    <name type="synonym">Culex aegypti</name>
    <dbReference type="NCBI Taxonomy" id="7159"/>
    <lineage>
        <taxon>Eukaryota</taxon>
        <taxon>Metazoa</taxon>
        <taxon>Ecdysozoa</taxon>
        <taxon>Arthropoda</taxon>
        <taxon>Hexapoda</taxon>
        <taxon>Insecta</taxon>
        <taxon>Pterygota</taxon>
        <taxon>Neoptera</taxon>
        <taxon>Endopterygota</taxon>
        <taxon>Diptera</taxon>
        <taxon>Nematocera</taxon>
        <taxon>Culicoidea</taxon>
        <taxon>Culicidae</taxon>
        <taxon>Culicinae</taxon>
        <taxon>Aedini</taxon>
        <taxon>Aedes</taxon>
        <taxon>Stegomyia</taxon>
    </lineage>
</organism>
<evidence type="ECO:0000313" key="12">
    <source>
        <dbReference type="EMBL" id="EAT43838.1"/>
    </source>
</evidence>
<dbReference type="GO" id="GO:0005783">
    <property type="term" value="C:endoplasmic reticulum"/>
    <property type="evidence" value="ECO:0007669"/>
    <property type="project" value="TreeGrafter"/>
</dbReference>
<evidence type="ECO:0000256" key="5">
    <source>
        <dbReference type="ARBA" id="ARBA00022737"/>
    </source>
</evidence>
<name>A0A1S4F8J0_AEDAE</name>
<feature type="region of interest" description="Disordered" evidence="9">
    <location>
        <begin position="786"/>
        <end position="853"/>
    </location>
</feature>
<dbReference type="GO" id="GO:0000139">
    <property type="term" value="C:Golgi membrane"/>
    <property type="evidence" value="ECO:0007669"/>
    <property type="project" value="InterPro"/>
</dbReference>
<dbReference type="InterPro" id="IPR011989">
    <property type="entry name" value="ARM-like"/>
</dbReference>
<dbReference type="GO" id="GO:0005795">
    <property type="term" value="C:Golgi stack"/>
    <property type="evidence" value="ECO:0007669"/>
    <property type="project" value="TreeGrafter"/>
</dbReference>
<gene>
    <name evidence="12" type="ORF">AaeL_AAEL004756</name>
</gene>
<dbReference type="SUPFAM" id="SSF48371">
    <property type="entry name" value="ARM repeat"/>
    <property type="match status" value="2"/>
</dbReference>
<keyword evidence="7" id="KW-0175">Coiled coil</keyword>
<evidence type="ECO:0000256" key="9">
    <source>
        <dbReference type="SAM" id="MobiDB-lite"/>
    </source>
</evidence>
<dbReference type="HOGENOM" id="CLU_006318_2_0_1"/>
<dbReference type="GO" id="GO:0012507">
    <property type="term" value="C:ER to Golgi transport vesicle membrane"/>
    <property type="evidence" value="ECO:0007669"/>
    <property type="project" value="TreeGrafter"/>
</dbReference>
<evidence type="ECO:0000256" key="2">
    <source>
        <dbReference type="ARBA" id="ARBA00004496"/>
    </source>
</evidence>
<feature type="compositionally biased region" description="Acidic residues" evidence="9">
    <location>
        <begin position="834"/>
        <end position="843"/>
    </location>
</feature>
<dbReference type="InterPro" id="IPR024095">
    <property type="entry name" value="Vesicle_P115"/>
</dbReference>
<keyword evidence="5" id="KW-0677">Repeat</keyword>
<feature type="compositionally biased region" description="Polar residues" evidence="9">
    <location>
        <begin position="7"/>
        <end position="17"/>
    </location>
</feature>
<dbReference type="Pfam" id="PF18770">
    <property type="entry name" value="Arm_vescicular"/>
    <property type="match status" value="1"/>
</dbReference>
<dbReference type="CTD" id="31698"/>
<keyword evidence="6" id="KW-0333">Golgi apparatus</keyword>
<dbReference type="GO" id="GO:0048280">
    <property type="term" value="P:vesicle fusion with Golgi apparatus"/>
    <property type="evidence" value="ECO:0007669"/>
    <property type="project" value="InterPro"/>
</dbReference>
<dbReference type="GO" id="GO:0048211">
    <property type="term" value="P:Golgi vesicle docking"/>
    <property type="evidence" value="ECO:0007669"/>
    <property type="project" value="TreeGrafter"/>
</dbReference>
<dbReference type="EMBL" id="CH477314">
    <property type="protein sequence ID" value="EAT43838.1"/>
    <property type="molecule type" value="Genomic_DNA"/>
</dbReference>
<evidence type="ECO:0000259" key="10">
    <source>
        <dbReference type="Pfam" id="PF04869"/>
    </source>
</evidence>
<reference evidence="12" key="3">
    <citation type="submission" date="2012-09" db="EMBL/GenBank/DDBJ databases">
        <authorList>
            <consortium name="VectorBase"/>
        </authorList>
    </citation>
    <scope>NUCLEOTIDE SEQUENCE</scope>
    <source>
        <strain evidence="12">Liverpool</strain>
    </source>
</reference>
<dbReference type="InterPro" id="IPR006953">
    <property type="entry name" value="Vesicle_Uso1_P115_head"/>
</dbReference>
<dbReference type="Gene3D" id="1.25.10.10">
    <property type="entry name" value="Leucine-rich Repeat Variant"/>
    <property type="match status" value="1"/>
</dbReference>
<dbReference type="PANTHER" id="PTHR10013:SF0">
    <property type="entry name" value="GENERAL VESICULAR TRANSPORT FACTOR P115"/>
    <property type="match status" value="1"/>
</dbReference>
<dbReference type="AlphaFoldDB" id="A0A1S4F8J0"/>
<evidence type="ECO:0000256" key="3">
    <source>
        <dbReference type="ARBA" id="ARBA00004555"/>
    </source>
</evidence>
<sequence>MNFLKSGLQTVLGSQEPGTLPTGAETVERLVERVSSSTLLEDRRDACRALRALSKKYRVEVGVQGFPALLQVMEMDRADPEIIGYCLDTLCHVTSREPFEEEADNPNITVNIGEQFTEIFIKSSENVTLVLSCLEEYDFRVRWSAIKLLTGLLANKPKEIQEIVLVSPMGVSKLMDLLIDSREVIRNDALLLLIQLTKGNANIQKIVAFENAFDRLFDVIKEEGSSDGGIVVEDCLLLMLNLLKNNPSNQQFFKEGSYIQRLAPMFVIPPEQEEIGMTPQKISNLLRMLQIVRALVSPSNSQQVVSSCQKAMRSSGLLEGLCNIIMGSGVSPDILTETINTVAEVIRGDVNNQEYFNSVMAPSNPPRPALIVLLMSMVNEKQPLPLRCAVLYCFQSFLYKNESGQNALVQTLLPSTAQISSLTSGQLLCGGLFSTDPLSNWFSAVSLAHALLENPTQKEQLLRVLLATSVGSTPVSLLQQCTQLLQQANCKFQSKVALLMLLAVWLSHCQLAVKTFLSSPGSVAYLIAQIAANEHDDNEYLIQGLCAFLMGICIQFNDNSVQGSKREDLCQLLIKRIGLETFSAKLGEVSKHENYSRSAKQPQIRIRSSTDLLLDYEFCKLFKALESVITITVNGFGSGADNINELTLSQEASGLVGQYKDIIRDQDSRLQKLQEQMKNFEAENVQLKVQLEQAHNTNAQLSDQNILLKAQLQAASDLQKSQQQSPFHLLPTQGENVNQQVEALESKLAAVTIQQQDQQSRASYFEAENRRLLGELEQLRQRVTEAEKSAEEGKSDLEKLQKDQEDLMELLTDQENKMRSYRQTLKNLGHKVDDDSEEDEPDTDGNKNVDLLQ</sequence>
<evidence type="ECO:0000256" key="8">
    <source>
        <dbReference type="ARBA" id="ARBA00023136"/>
    </source>
</evidence>
<accession>A0A1S4F8J0</accession>
<dbReference type="GO" id="GO:0045056">
    <property type="term" value="P:transcytosis"/>
    <property type="evidence" value="ECO:0007669"/>
    <property type="project" value="TreeGrafter"/>
</dbReference>
<feature type="domain" description="Uso1/p115-like vesicle tethering protein C-terminal" evidence="11">
    <location>
        <begin position="735"/>
        <end position="842"/>
    </location>
</feature>
<feature type="domain" description="Vesicle tethering protein Uso1/P115-like head" evidence="10">
    <location>
        <begin position="351"/>
        <end position="630"/>
    </location>
</feature>
<keyword evidence="4" id="KW-0963">Cytoplasm</keyword>
<proteinExistence type="predicted"/>